<sequence length="262" mass="29167">MAGKTKSVDKAVSANSTADRAIEILLAFDAANPVWTPTALAQHLEMPRSTIYRYFNSLKHYGLIIEDRDGGFQLSAKIVELARVAKSTTTVMRIARPHLERLAENFGEFTSLRELIGPELVPVDRIDCRHHVRIPYLRNTTLPWPATAGAKVMLAFSSPRELEEMFKLFTPVAYTPNTITERKLLENELVRIRRQGYALSNEERDEGVSGVAAPIFSGGRLAYCIALGGPSFRFVGNNLAQMTQQITEAVEAITAELAKYEL</sequence>
<keyword evidence="2" id="KW-0238">DNA-binding</keyword>
<protein>
    <submittedName>
        <fullName evidence="6">IclR family transcriptional regulator</fullName>
    </submittedName>
</protein>
<evidence type="ECO:0000256" key="3">
    <source>
        <dbReference type="ARBA" id="ARBA00023163"/>
    </source>
</evidence>
<dbReference type="PANTHER" id="PTHR30136">
    <property type="entry name" value="HELIX-TURN-HELIX TRANSCRIPTIONAL REGULATOR, ICLR FAMILY"/>
    <property type="match status" value="1"/>
</dbReference>
<dbReference type="InterPro" id="IPR005471">
    <property type="entry name" value="Tscrpt_reg_IclR_N"/>
</dbReference>
<dbReference type="InterPro" id="IPR014757">
    <property type="entry name" value="Tscrpt_reg_IclR_C"/>
</dbReference>
<dbReference type="SUPFAM" id="SSF55781">
    <property type="entry name" value="GAF domain-like"/>
    <property type="match status" value="1"/>
</dbReference>
<evidence type="ECO:0000256" key="2">
    <source>
        <dbReference type="ARBA" id="ARBA00023125"/>
    </source>
</evidence>
<evidence type="ECO:0000259" key="4">
    <source>
        <dbReference type="PROSITE" id="PS51077"/>
    </source>
</evidence>
<dbReference type="Pfam" id="PF09339">
    <property type="entry name" value="HTH_IclR"/>
    <property type="match status" value="1"/>
</dbReference>
<evidence type="ECO:0000256" key="1">
    <source>
        <dbReference type="ARBA" id="ARBA00023015"/>
    </source>
</evidence>
<dbReference type="Proteomes" id="UP000601789">
    <property type="component" value="Unassembled WGS sequence"/>
</dbReference>
<gene>
    <name evidence="6" type="ORF">IOD40_11890</name>
</gene>
<comment type="caution">
    <text evidence="6">The sequence shown here is derived from an EMBL/GenBank/DDBJ whole genome shotgun (WGS) entry which is preliminary data.</text>
</comment>
<proteinExistence type="predicted"/>
<accession>A0ABS0SDI7</accession>
<name>A0ABS0SDI7_9HYPH</name>
<reference evidence="6 7" key="1">
    <citation type="submission" date="2020-10" db="EMBL/GenBank/DDBJ databases">
        <title>Aquamicrobium zhengzhouensis sp. nov., a exopolysaccharide producing bacterium isolated from farmland soil.</title>
        <authorList>
            <person name="Wang X."/>
        </authorList>
    </citation>
    <scope>NUCLEOTIDE SEQUENCE [LARGE SCALE GENOMIC DNA]</scope>
    <source>
        <strain evidence="7">cd-1</strain>
    </source>
</reference>
<dbReference type="EMBL" id="JADGMQ010000007">
    <property type="protein sequence ID" value="MBI1621365.1"/>
    <property type="molecule type" value="Genomic_DNA"/>
</dbReference>
<dbReference type="Gene3D" id="3.30.450.40">
    <property type="match status" value="1"/>
</dbReference>
<dbReference type="InterPro" id="IPR050707">
    <property type="entry name" value="HTH_MetabolicPath_Reg"/>
</dbReference>
<dbReference type="SMART" id="SM00346">
    <property type="entry name" value="HTH_ICLR"/>
    <property type="match status" value="1"/>
</dbReference>
<keyword evidence="3" id="KW-0804">Transcription</keyword>
<dbReference type="InterPro" id="IPR036388">
    <property type="entry name" value="WH-like_DNA-bd_sf"/>
</dbReference>
<dbReference type="SUPFAM" id="SSF46785">
    <property type="entry name" value="Winged helix' DNA-binding domain"/>
    <property type="match status" value="1"/>
</dbReference>
<dbReference type="InterPro" id="IPR036390">
    <property type="entry name" value="WH_DNA-bd_sf"/>
</dbReference>
<organism evidence="6 7">
    <name type="scientific">Aquamicrobium zhengzhouense</name>
    <dbReference type="NCBI Taxonomy" id="2781738"/>
    <lineage>
        <taxon>Bacteria</taxon>
        <taxon>Pseudomonadati</taxon>
        <taxon>Pseudomonadota</taxon>
        <taxon>Alphaproteobacteria</taxon>
        <taxon>Hyphomicrobiales</taxon>
        <taxon>Phyllobacteriaceae</taxon>
        <taxon>Aquamicrobium</taxon>
    </lineage>
</organism>
<dbReference type="PROSITE" id="PS51077">
    <property type="entry name" value="HTH_ICLR"/>
    <property type="match status" value="1"/>
</dbReference>
<dbReference type="InterPro" id="IPR029016">
    <property type="entry name" value="GAF-like_dom_sf"/>
</dbReference>
<evidence type="ECO:0000313" key="7">
    <source>
        <dbReference type="Proteomes" id="UP000601789"/>
    </source>
</evidence>
<dbReference type="PROSITE" id="PS51078">
    <property type="entry name" value="ICLR_ED"/>
    <property type="match status" value="1"/>
</dbReference>
<feature type="domain" description="HTH iclR-type" evidence="4">
    <location>
        <begin position="15"/>
        <end position="76"/>
    </location>
</feature>
<feature type="domain" description="IclR-ED" evidence="5">
    <location>
        <begin position="77"/>
        <end position="259"/>
    </location>
</feature>
<dbReference type="RefSeq" id="WP_198476750.1">
    <property type="nucleotide sequence ID" value="NZ_JADGMQ010000007.1"/>
</dbReference>
<keyword evidence="1" id="KW-0805">Transcription regulation</keyword>
<evidence type="ECO:0000313" key="6">
    <source>
        <dbReference type="EMBL" id="MBI1621365.1"/>
    </source>
</evidence>
<dbReference type="Gene3D" id="1.10.10.10">
    <property type="entry name" value="Winged helix-like DNA-binding domain superfamily/Winged helix DNA-binding domain"/>
    <property type="match status" value="1"/>
</dbReference>
<dbReference type="PANTHER" id="PTHR30136:SF24">
    <property type="entry name" value="HTH-TYPE TRANSCRIPTIONAL REPRESSOR ALLR"/>
    <property type="match status" value="1"/>
</dbReference>
<dbReference type="Pfam" id="PF01614">
    <property type="entry name" value="IclR_C"/>
    <property type="match status" value="1"/>
</dbReference>
<keyword evidence="7" id="KW-1185">Reference proteome</keyword>
<evidence type="ECO:0000259" key="5">
    <source>
        <dbReference type="PROSITE" id="PS51078"/>
    </source>
</evidence>